<evidence type="ECO:0000313" key="2">
    <source>
        <dbReference type="Proteomes" id="UP001152622"/>
    </source>
</evidence>
<reference evidence="1" key="1">
    <citation type="journal article" date="2023" name="Science">
        <title>Genome structures resolve the early diversification of teleost fishes.</title>
        <authorList>
            <person name="Parey E."/>
            <person name="Louis A."/>
            <person name="Montfort J."/>
            <person name="Bouchez O."/>
            <person name="Roques C."/>
            <person name="Iampietro C."/>
            <person name="Lluch J."/>
            <person name="Castinel A."/>
            <person name="Donnadieu C."/>
            <person name="Desvignes T."/>
            <person name="Floi Bucao C."/>
            <person name="Jouanno E."/>
            <person name="Wen M."/>
            <person name="Mejri S."/>
            <person name="Dirks R."/>
            <person name="Jansen H."/>
            <person name="Henkel C."/>
            <person name="Chen W.J."/>
            <person name="Zahm M."/>
            <person name="Cabau C."/>
            <person name="Klopp C."/>
            <person name="Thompson A.W."/>
            <person name="Robinson-Rechavi M."/>
            <person name="Braasch I."/>
            <person name="Lecointre G."/>
            <person name="Bobe J."/>
            <person name="Postlethwait J.H."/>
            <person name="Berthelot C."/>
            <person name="Roest Crollius H."/>
            <person name="Guiguen Y."/>
        </authorList>
    </citation>
    <scope>NUCLEOTIDE SEQUENCE</scope>
    <source>
        <strain evidence="1">WJC10195</strain>
    </source>
</reference>
<proteinExistence type="predicted"/>
<accession>A0A9Q1J8U0</accession>
<protein>
    <submittedName>
        <fullName evidence="1">Uncharacterized protein</fullName>
    </submittedName>
</protein>
<dbReference type="EMBL" id="JAINUF010000002">
    <property type="protein sequence ID" value="KAJ8375764.1"/>
    <property type="molecule type" value="Genomic_DNA"/>
</dbReference>
<evidence type="ECO:0000313" key="1">
    <source>
        <dbReference type="EMBL" id="KAJ8375764.1"/>
    </source>
</evidence>
<dbReference type="Proteomes" id="UP001152622">
    <property type="component" value="Chromosome 2"/>
</dbReference>
<organism evidence="1 2">
    <name type="scientific">Synaphobranchus kaupii</name>
    <name type="common">Kaup's arrowtooth eel</name>
    <dbReference type="NCBI Taxonomy" id="118154"/>
    <lineage>
        <taxon>Eukaryota</taxon>
        <taxon>Metazoa</taxon>
        <taxon>Chordata</taxon>
        <taxon>Craniata</taxon>
        <taxon>Vertebrata</taxon>
        <taxon>Euteleostomi</taxon>
        <taxon>Actinopterygii</taxon>
        <taxon>Neopterygii</taxon>
        <taxon>Teleostei</taxon>
        <taxon>Anguilliformes</taxon>
        <taxon>Synaphobranchidae</taxon>
        <taxon>Synaphobranchus</taxon>
    </lineage>
</organism>
<dbReference type="AlphaFoldDB" id="A0A9Q1J8U0"/>
<sequence length="317" mass="36483">MILNDFNARLGPSDARFGYGDETNDNGTRLLELMEDYYLLATNTLFEKRRGKIWTWLSPHNTKHQSKTKRKETTKREKYNWKQLEDNLELQERYAVEIRNRFQLLDRGGRQQLNGTNVRANKEAAEVCLEKIPKEKKRVRSSDPRVVKAREEMATAYNTFVVNCSYTSRQVYAEKKTALFKTYNAVEEEHLAQKVKEVEAAHVNQQHATSWQLINEISGRRSAQATQIKGESDEQRVEAWYNHFNNLLGNPLTVLDENKEIGKVLTDLAIDDCPFTQAEYMKAKSSLKSGKSCGADGVVPEVLKYAPVDNIILDFIN</sequence>
<comment type="caution">
    <text evidence="1">The sequence shown here is derived from an EMBL/GenBank/DDBJ whole genome shotgun (WGS) entry which is preliminary data.</text>
</comment>
<keyword evidence="2" id="KW-1185">Reference proteome</keyword>
<gene>
    <name evidence="1" type="ORF">SKAU_G00063440</name>
</gene>
<name>A0A9Q1J8U0_SYNKA</name>
<dbReference type="OrthoDB" id="410104at2759"/>